<protein>
    <submittedName>
        <fullName evidence="1">Pseudouridylate synthase</fullName>
    </submittedName>
</protein>
<proteinExistence type="predicted"/>
<keyword evidence="2" id="KW-1185">Reference proteome</keyword>
<dbReference type="RefSeq" id="WP_395418965.1">
    <property type="nucleotide sequence ID" value="NZ_JBIPKE010000020.1"/>
</dbReference>
<comment type="caution">
    <text evidence="1">The sequence shown here is derived from an EMBL/GenBank/DDBJ whole genome shotgun (WGS) entry which is preliminary data.</text>
</comment>
<dbReference type="Proteomes" id="UP001610063">
    <property type="component" value="Unassembled WGS sequence"/>
</dbReference>
<name>A0ABW7NHB9_9BACT</name>
<evidence type="ECO:0000313" key="2">
    <source>
        <dbReference type="Proteomes" id="UP001610063"/>
    </source>
</evidence>
<gene>
    <name evidence="1" type="ORF">ACHKAR_18930</name>
</gene>
<reference evidence="1 2" key="1">
    <citation type="journal article" date="2013" name="Int. J. Syst. Evol. Microbiol.">
        <title>Marinoscillum luteum sp. nov., isolated from marine sediment.</title>
        <authorList>
            <person name="Cha I.T."/>
            <person name="Park S.J."/>
            <person name="Kim S.J."/>
            <person name="Kim J.G."/>
            <person name="Jung M.Y."/>
            <person name="Shin K.S."/>
            <person name="Kwon K.K."/>
            <person name="Yang S.H."/>
            <person name="Seo Y.S."/>
            <person name="Rhee S.K."/>
        </authorList>
    </citation>
    <scope>NUCLEOTIDE SEQUENCE [LARGE SCALE GENOMIC DNA]</scope>
    <source>
        <strain evidence="1 2">KCTC 23939</strain>
    </source>
</reference>
<sequence>MIGSNPTKDHFFITFPRPIGEDELPEHFSDPFSDEPHPLCILAAEKLQKYLRQQDWEHNFGLESERTENVIGKMFGVLVVRTAEGEIGYLSAFSGKMGGKNHYPGFVPPVYDGLKEGSFLNLGMQELTRINREIEQLMESQPTGHMEKIDALKDLRRSNSMALQDKVFDHYHFLNKDGEEKSLRDLFPNNPPGGAGECAGPKLLQHAFIHHMQPLAMAEFWWGQSPKSGFWKHRQFYPACRQKCEPILAHMLWGTKIVSEDSFLP</sequence>
<organism evidence="1 2">
    <name type="scientific">Marinoscillum luteum</name>
    <dbReference type="NCBI Taxonomy" id="861051"/>
    <lineage>
        <taxon>Bacteria</taxon>
        <taxon>Pseudomonadati</taxon>
        <taxon>Bacteroidota</taxon>
        <taxon>Cytophagia</taxon>
        <taxon>Cytophagales</taxon>
        <taxon>Reichenbachiellaceae</taxon>
        <taxon>Marinoscillum</taxon>
    </lineage>
</organism>
<evidence type="ECO:0000313" key="1">
    <source>
        <dbReference type="EMBL" id="MFH6985534.1"/>
    </source>
</evidence>
<accession>A0ABW7NHB9</accession>
<dbReference type="EMBL" id="JBIPKE010000020">
    <property type="protein sequence ID" value="MFH6985534.1"/>
    <property type="molecule type" value="Genomic_DNA"/>
</dbReference>